<dbReference type="GO" id="GO:0000126">
    <property type="term" value="C:transcription factor TFIIIB complex"/>
    <property type="evidence" value="ECO:0007669"/>
    <property type="project" value="TreeGrafter"/>
</dbReference>
<gene>
    <name evidence="15" type="ORF">BEMITA_LOCUS2880</name>
</gene>
<dbReference type="Proteomes" id="UP001152759">
    <property type="component" value="Chromosome 10"/>
</dbReference>
<dbReference type="GO" id="GO:0070897">
    <property type="term" value="P:transcription preinitiation complex assembly"/>
    <property type="evidence" value="ECO:0007669"/>
    <property type="project" value="InterPro"/>
</dbReference>
<dbReference type="InterPro" id="IPR013150">
    <property type="entry name" value="TFIIB_cyclin"/>
</dbReference>
<evidence type="ECO:0000256" key="8">
    <source>
        <dbReference type="ARBA" id="ARBA00023159"/>
    </source>
</evidence>
<evidence type="ECO:0000256" key="13">
    <source>
        <dbReference type="SAM" id="MobiDB-lite"/>
    </source>
</evidence>
<dbReference type="EMBL" id="OU963871">
    <property type="protein sequence ID" value="CAH0383428.1"/>
    <property type="molecule type" value="Genomic_DNA"/>
</dbReference>
<dbReference type="GO" id="GO:0017025">
    <property type="term" value="F:TBP-class protein binding"/>
    <property type="evidence" value="ECO:0007669"/>
    <property type="project" value="InterPro"/>
</dbReference>
<evidence type="ECO:0000256" key="4">
    <source>
        <dbReference type="ARBA" id="ARBA00022737"/>
    </source>
</evidence>
<keyword evidence="8" id="KW-0010">Activator</keyword>
<organism evidence="15 16">
    <name type="scientific">Bemisia tabaci</name>
    <name type="common">Sweetpotato whitefly</name>
    <name type="synonym">Aleurodes tabaci</name>
    <dbReference type="NCBI Taxonomy" id="7038"/>
    <lineage>
        <taxon>Eukaryota</taxon>
        <taxon>Metazoa</taxon>
        <taxon>Ecdysozoa</taxon>
        <taxon>Arthropoda</taxon>
        <taxon>Hexapoda</taxon>
        <taxon>Insecta</taxon>
        <taxon>Pterygota</taxon>
        <taxon>Neoptera</taxon>
        <taxon>Paraneoptera</taxon>
        <taxon>Hemiptera</taxon>
        <taxon>Sternorrhyncha</taxon>
        <taxon>Aleyrodoidea</taxon>
        <taxon>Aleyrodidae</taxon>
        <taxon>Aleyrodinae</taxon>
        <taxon>Bemisia</taxon>
    </lineage>
</organism>
<dbReference type="GO" id="GO:0001006">
    <property type="term" value="F:RNA polymerase III type 3 promoter sequence-specific DNA binding"/>
    <property type="evidence" value="ECO:0007669"/>
    <property type="project" value="TreeGrafter"/>
</dbReference>
<keyword evidence="5 12" id="KW-0863">Zinc-finger</keyword>
<dbReference type="FunFam" id="1.10.472.10:FF:000002">
    <property type="entry name" value="Transcription factor IIIB 90 kDa subunit"/>
    <property type="match status" value="1"/>
</dbReference>
<dbReference type="PANTHER" id="PTHR11618">
    <property type="entry name" value="TRANSCRIPTION INITIATION FACTOR IIB-RELATED"/>
    <property type="match status" value="1"/>
</dbReference>
<evidence type="ECO:0000256" key="9">
    <source>
        <dbReference type="ARBA" id="ARBA00023163"/>
    </source>
</evidence>
<accession>A0A9P0A059</accession>
<protein>
    <recommendedName>
        <fullName evidence="11">B-related factor 1</fullName>
    </recommendedName>
</protein>
<dbReference type="Pfam" id="PF07741">
    <property type="entry name" value="BRF1"/>
    <property type="match status" value="1"/>
</dbReference>
<feature type="compositionally biased region" description="Acidic residues" evidence="13">
    <location>
        <begin position="637"/>
        <end position="647"/>
    </location>
</feature>
<dbReference type="AlphaFoldDB" id="A0A9P0A059"/>
<keyword evidence="4" id="KW-0677">Repeat</keyword>
<keyword evidence="6" id="KW-0862">Zinc</keyword>
<dbReference type="Pfam" id="PF00382">
    <property type="entry name" value="TFIIB"/>
    <property type="match status" value="2"/>
</dbReference>
<feature type="compositionally biased region" description="Basic and acidic residues" evidence="13">
    <location>
        <begin position="567"/>
        <end position="584"/>
    </location>
</feature>
<dbReference type="Gene3D" id="1.20.5.650">
    <property type="entry name" value="Single helix bin"/>
    <property type="match status" value="1"/>
</dbReference>
<reference evidence="15" key="1">
    <citation type="submission" date="2021-12" db="EMBL/GenBank/DDBJ databases">
        <authorList>
            <person name="King R."/>
        </authorList>
    </citation>
    <scope>NUCLEOTIDE SEQUENCE</scope>
</reference>
<feature type="domain" description="TFIIB-type" evidence="14">
    <location>
        <begin position="3"/>
        <end position="34"/>
    </location>
</feature>
<evidence type="ECO:0000256" key="6">
    <source>
        <dbReference type="ARBA" id="ARBA00022833"/>
    </source>
</evidence>
<comment type="similarity">
    <text evidence="2">Belongs to the TFIIB family.</text>
</comment>
<evidence type="ECO:0000256" key="1">
    <source>
        <dbReference type="ARBA" id="ARBA00004123"/>
    </source>
</evidence>
<keyword evidence="10" id="KW-0539">Nucleus</keyword>
<dbReference type="FunFam" id="2.20.25.10:FF:000012">
    <property type="entry name" value="Putative transcription factor IIIB 90 kDa subunit"/>
    <property type="match status" value="1"/>
</dbReference>
<keyword evidence="16" id="KW-1185">Reference proteome</keyword>
<dbReference type="Gene3D" id="2.20.25.10">
    <property type="match status" value="1"/>
</dbReference>
<dbReference type="GO" id="GO:0000995">
    <property type="term" value="F:RNA polymerase III general transcription initiation factor activity"/>
    <property type="evidence" value="ECO:0007669"/>
    <property type="project" value="TreeGrafter"/>
</dbReference>
<evidence type="ECO:0000256" key="2">
    <source>
        <dbReference type="ARBA" id="ARBA00010857"/>
    </source>
</evidence>
<dbReference type="Pfam" id="PF08271">
    <property type="entry name" value="Zn_Ribbon_TF"/>
    <property type="match status" value="1"/>
</dbReference>
<dbReference type="CDD" id="cd20553">
    <property type="entry name" value="CYCLIN_TFIIIB90_rpt1"/>
    <property type="match status" value="1"/>
</dbReference>
<dbReference type="InterPro" id="IPR036915">
    <property type="entry name" value="Cyclin-like_sf"/>
</dbReference>
<dbReference type="InterPro" id="IPR013763">
    <property type="entry name" value="Cyclin-like_dom"/>
</dbReference>
<proteinExistence type="inferred from homology"/>
<evidence type="ECO:0000256" key="11">
    <source>
        <dbReference type="ARBA" id="ARBA00031009"/>
    </source>
</evidence>
<evidence type="ECO:0000256" key="3">
    <source>
        <dbReference type="ARBA" id="ARBA00022723"/>
    </source>
</evidence>
<dbReference type="PROSITE" id="PS51134">
    <property type="entry name" value="ZF_TFIIB"/>
    <property type="match status" value="1"/>
</dbReference>
<sequence>MSSSNKCKNCGSSDLEVDSARGDTVCTSCGTVLEDNIIVSEVQFEENAHGGTSALGQFVSSDSKGGCRGFGGSFHSGLSKESREITLQAAKKSISNLCQQLRLNQHCLETAFNFYKLALNRQFTRGRKSTHVTAACVYITCRLEGTPHLLIDLSDVLQICAFELGRTYLRLSNLLCINIPSMDPCLYVLRYANKLEFGDKTHEVSMTAMRLVTRMKKDSIHYGRRPSGLCGAALLMAGRLHDFSRSIGDIVKVVNVQEATLKKRLLEFAETPSSSLTLEEFMNVDLEEEQDPPSFRVAKLKDRDRLQKLEEQDEAYFSALQKEIDKQLELKRATTKKIPKALGAKVANLNLEETDTNKFVAESTLPVIDSCLQESETVETRKVVGIAPTLKNMKILPTVTTTKEVEKSKEQETVSEELLIDDLDDSELDGYILTEQEAKNKDHLWNKIHGAFLQEQKEKRERLEQENEGKPEKKRRKYKPRKTITPSNSAKEAIEKILQEKKISSKINYDVLKSLTAPSSQPATESETNQPVEVLEIEEPAAVTKVQRKKPVPKLVQDGPLRKRIKVEKDAETASPQDSKKEAVAEDTAAENDQEEEANEELEMEMEMELEDGDNEEPEPDGIVSLADMLSQRNGGDEDYYNDYDDY</sequence>
<dbReference type="InterPro" id="IPR011665">
    <property type="entry name" value="BRF1_TBP-bd_dom"/>
</dbReference>
<evidence type="ECO:0000313" key="16">
    <source>
        <dbReference type="Proteomes" id="UP001152759"/>
    </source>
</evidence>
<dbReference type="PRINTS" id="PR00685">
    <property type="entry name" value="TIFACTORIIB"/>
</dbReference>
<dbReference type="SUPFAM" id="SSF57783">
    <property type="entry name" value="Zinc beta-ribbon"/>
    <property type="match status" value="1"/>
</dbReference>
<keyword evidence="3" id="KW-0479">Metal-binding</keyword>
<dbReference type="SMART" id="SM00385">
    <property type="entry name" value="CYCLIN"/>
    <property type="match status" value="2"/>
</dbReference>
<dbReference type="CDD" id="cd20554">
    <property type="entry name" value="CYCLIN_TFIIIB90_rpt2"/>
    <property type="match status" value="1"/>
</dbReference>
<dbReference type="GO" id="GO:0008270">
    <property type="term" value="F:zinc ion binding"/>
    <property type="evidence" value="ECO:0007669"/>
    <property type="project" value="UniProtKB-KW"/>
</dbReference>
<feature type="compositionally biased region" description="Acidic residues" evidence="13">
    <location>
        <begin position="588"/>
        <end position="620"/>
    </location>
</feature>
<feature type="region of interest" description="Disordered" evidence="13">
    <location>
        <begin position="544"/>
        <end position="647"/>
    </location>
</feature>
<keyword evidence="7" id="KW-0805">Transcription regulation</keyword>
<evidence type="ECO:0000256" key="12">
    <source>
        <dbReference type="PROSITE-ProRule" id="PRU00469"/>
    </source>
</evidence>
<comment type="subcellular location">
    <subcellularLocation>
        <location evidence="1">Nucleus</location>
    </subcellularLocation>
</comment>
<dbReference type="PANTHER" id="PTHR11618:SF4">
    <property type="entry name" value="TRANSCRIPTION FACTOR IIIB 90 KDA SUBUNIT"/>
    <property type="match status" value="1"/>
</dbReference>
<evidence type="ECO:0000256" key="5">
    <source>
        <dbReference type="ARBA" id="ARBA00022771"/>
    </source>
</evidence>
<dbReference type="InterPro" id="IPR000812">
    <property type="entry name" value="TFIIB"/>
</dbReference>
<evidence type="ECO:0000256" key="10">
    <source>
        <dbReference type="ARBA" id="ARBA00023242"/>
    </source>
</evidence>
<keyword evidence="9" id="KW-0804">Transcription</keyword>
<evidence type="ECO:0000259" key="14">
    <source>
        <dbReference type="PROSITE" id="PS51134"/>
    </source>
</evidence>
<dbReference type="SUPFAM" id="SSF47954">
    <property type="entry name" value="Cyclin-like"/>
    <property type="match status" value="2"/>
</dbReference>
<dbReference type="GO" id="GO:0097550">
    <property type="term" value="C:transcription preinitiation complex"/>
    <property type="evidence" value="ECO:0007669"/>
    <property type="project" value="TreeGrafter"/>
</dbReference>
<evidence type="ECO:0000313" key="15">
    <source>
        <dbReference type="EMBL" id="CAH0383428.1"/>
    </source>
</evidence>
<dbReference type="InterPro" id="IPR013137">
    <property type="entry name" value="Znf_TFIIB"/>
</dbReference>
<dbReference type="GO" id="GO:0005634">
    <property type="term" value="C:nucleus"/>
    <property type="evidence" value="ECO:0007669"/>
    <property type="project" value="UniProtKB-SubCell"/>
</dbReference>
<evidence type="ECO:0000256" key="7">
    <source>
        <dbReference type="ARBA" id="ARBA00023015"/>
    </source>
</evidence>
<feature type="region of interest" description="Disordered" evidence="13">
    <location>
        <begin position="458"/>
        <end position="489"/>
    </location>
</feature>
<dbReference type="KEGG" id="btab:109044426"/>
<dbReference type="FunFam" id="1.10.472.10:FF:000007">
    <property type="entry name" value="Transcription factor IIIB 90 kDa subunit"/>
    <property type="match status" value="1"/>
</dbReference>
<feature type="compositionally biased region" description="Basic residues" evidence="13">
    <location>
        <begin position="472"/>
        <end position="482"/>
    </location>
</feature>
<dbReference type="Gene3D" id="1.10.472.10">
    <property type="entry name" value="Cyclin-like"/>
    <property type="match status" value="2"/>
</dbReference>
<name>A0A9P0A059_BEMTA</name>
<feature type="compositionally biased region" description="Basic and acidic residues" evidence="13">
    <location>
        <begin position="458"/>
        <end position="471"/>
    </location>
</feature>